<protein>
    <submittedName>
        <fullName evidence="3">DUF2968 domain-containing protein</fullName>
    </submittedName>
</protein>
<comment type="caution">
    <text evidence="3">The sequence shown here is derived from an EMBL/GenBank/DDBJ whole genome shotgun (WGS) entry which is preliminary data.</text>
</comment>
<keyword evidence="4" id="KW-1185">Reference proteome</keyword>
<evidence type="ECO:0000313" key="4">
    <source>
        <dbReference type="Proteomes" id="UP001168540"/>
    </source>
</evidence>
<evidence type="ECO:0000256" key="1">
    <source>
        <dbReference type="SAM" id="Coils"/>
    </source>
</evidence>
<feature type="signal peptide" evidence="2">
    <location>
        <begin position="1"/>
        <end position="28"/>
    </location>
</feature>
<feature type="coiled-coil region" evidence="1">
    <location>
        <begin position="134"/>
        <end position="161"/>
    </location>
</feature>
<accession>A0ABT7XTI1</accession>
<dbReference type="RefSeq" id="WP_289831736.1">
    <property type="nucleotide sequence ID" value="NZ_JAUEDK010000053.1"/>
</dbReference>
<organism evidence="3 4">
    <name type="scientific">Crenobacter oryzisoli</name>
    <dbReference type="NCBI Taxonomy" id="3056844"/>
    <lineage>
        <taxon>Bacteria</taxon>
        <taxon>Pseudomonadati</taxon>
        <taxon>Pseudomonadota</taxon>
        <taxon>Betaproteobacteria</taxon>
        <taxon>Neisseriales</taxon>
        <taxon>Neisseriaceae</taxon>
        <taxon>Crenobacter</taxon>
    </lineage>
</organism>
<reference evidence="3" key="1">
    <citation type="submission" date="2023-06" db="EMBL/GenBank/DDBJ databases">
        <authorList>
            <person name="Zhang S."/>
        </authorList>
    </citation>
    <scope>NUCLEOTIDE SEQUENCE</scope>
    <source>
        <strain evidence="3">SG2303</strain>
    </source>
</reference>
<sequence length="233" mass="25765">MKQKTYKAGAVLALTALLLVGGAGKAWADDEVVSASSAAGAGSTVLFGQQVSPSAQQQPPQSPTTGSTVQELQQLVKANALFELRTSYNGSFGASLLFYPREMSYYVAMFQQKNFWRVVKTQSEARAEAIFTSFSKETQSLAEVEIRRAKLEAQKEYTERMITSSEGRLNQLQTDLAIQRQSQQQAAAKQKVAREQAVVLDNERRSALTKLDSVRRQIRQLEVQNDQGLPSVR</sequence>
<keyword evidence="2" id="KW-0732">Signal</keyword>
<proteinExistence type="predicted"/>
<keyword evidence="1" id="KW-0175">Coiled coil</keyword>
<dbReference type="Proteomes" id="UP001168540">
    <property type="component" value="Unassembled WGS sequence"/>
</dbReference>
<dbReference type="Pfam" id="PF11180">
    <property type="entry name" value="DUF2968"/>
    <property type="match status" value="1"/>
</dbReference>
<evidence type="ECO:0000256" key="2">
    <source>
        <dbReference type="SAM" id="SignalP"/>
    </source>
</evidence>
<evidence type="ECO:0000313" key="3">
    <source>
        <dbReference type="EMBL" id="MDN0077104.1"/>
    </source>
</evidence>
<dbReference type="EMBL" id="JAUEDK010000053">
    <property type="protein sequence ID" value="MDN0077104.1"/>
    <property type="molecule type" value="Genomic_DNA"/>
</dbReference>
<name>A0ABT7XTI1_9NEIS</name>
<dbReference type="InterPro" id="IPR021350">
    <property type="entry name" value="DUF2968"/>
</dbReference>
<gene>
    <name evidence="3" type="ORF">QU481_19855</name>
</gene>
<feature type="chain" id="PRO_5045054858" evidence="2">
    <location>
        <begin position="29"/>
        <end position="233"/>
    </location>
</feature>